<evidence type="ECO:0000256" key="1">
    <source>
        <dbReference type="ARBA" id="ARBA00004173"/>
    </source>
</evidence>
<keyword evidence="5" id="KW-0687">Ribonucleoprotein</keyword>
<dbReference type="GO" id="GO:0005762">
    <property type="term" value="C:mitochondrial large ribosomal subunit"/>
    <property type="evidence" value="ECO:0007669"/>
    <property type="project" value="TreeGrafter"/>
</dbReference>
<evidence type="ECO:0000256" key="5">
    <source>
        <dbReference type="ARBA" id="ARBA00023274"/>
    </source>
</evidence>
<dbReference type="AlphaFoldDB" id="A0A507FGN2"/>
<comment type="similarity">
    <text evidence="2">Belongs to the mitochondrion-specific ribosomal protein mL49 family.</text>
</comment>
<evidence type="ECO:0000256" key="4">
    <source>
        <dbReference type="ARBA" id="ARBA00023128"/>
    </source>
</evidence>
<dbReference type="OrthoDB" id="19439at2759"/>
<keyword evidence="4" id="KW-0496">Mitochondrion</keyword>
<dbReference type="PANTHER" id="PTHR13477">
    <property type="entry name" value="MITOCHONDRIAL 39S RIBOSOMAL PROTEIN L49"/>
    <property type="match status" value="1"/>
</dbReference>
<comment type="caution">
    <text evidence="7">The sequence shown here is derived from an EMBL/GenBank/DDBJ whole genome shotgun (WGS) entry which is preliminary data.</text>
</comment>
<dbReference type="Proteomes" id="UP000320333">
    <property type="component" value="Unassembled WGS sequence"/>
</dbReference>
<dbReference type="InterPro" id="IPR007740">
    <property type="entry name" value="Ribosomal_mL49"/>
</dbReference>
<keyword evidence="3" id="KW-0689">Ribosomal protein</keyword>
<accession>A0A507FGN2</accession>
<keyword evidence="8" id="KW-1185">Reference proteome</keyword>
<dbReference type="Gene3D" id="3.30.780.10">
    <property type="entry name" value="SUI1-like domain"/>
    <property type="match status" value="1"/>
</dbReference>
<evidence type="ECO:0000313" key="7">
    <source>
        <dbReference type="EMBL" id="TPX75551.1"/>
    </source>
</evidence>
<evidence type="ECO:0000256" key="2">
    <source>
        <dbReference type="ARBA" id="ARBA00005677"/>
    </source>
</evidence>
<dbReference type="STRING" id="246404.A0A507FGN2"/>
<name>A0A507FGN2_9FUNG</name>
<sequence>MFSSLLARSAAASAAQHTTTNSLKYSVTRIAESGWLPVYRDYRRSNNMVKATIIRRVSGNSQILLKELVSALNTEGTIKPINGNIVLKGDHLHAVRDFLTARGL</sequence>
<evidence type="ECO:0000256" key="6">
    <source>
        <dbReference type="ARBA" id="ARBA00035191"/>
    </source>
</evidence>
<dbReference type="Pfam" id="PF05046">
    <property type="entry name" value="Img2"/>
    <property type="match status" value="1"/>
</dbReference>
<evidence type="ECO:0000313" key="8">
    <source>
        <dbReference type="Proteomes" id="UP000320333"/>
    </source>
</evidence>
<dbReference type="GO" id="GO:0006412">
    <property type="term" value="P:translation"/>
    <property type="evidence" value="ECO:0007669"/>
    <property type="project" value="InterPro"/>
</dbReference>
<dbReference type="GO" id="GO:0003735">
    <property type="term" value="F:structural constituent of ribosome"/>
    <property type="evidence" value="ECO:0007669"/>
    <property type="project" value="InterPro"/>
</dbReference>
<proteinExistence type="inferred from homology"/>
<dbReference type="EMBL" id="QEAP01000077">
    <property type="protein sequence ID" value="TPX75551.1"/>
    <property type="molecule type" value="Genomic_DNA"/>
</dbReference>
<protein>
    <recommendedName>
        <fullName evidence="6">Large ribosomal subunit protein mL49</fullName>
    </recommendedName>
</protein>
<dbReference type="PANTHER" id="PTHR13477:SF0">
    <property type="entry name" value="LARGE RIBOSOMAL SUBUNIT PROTEIN ML49"/>
    <property type="match status" value="1"/>
</dbReference>
<comment type="subcellular location">
    <subcellularLocation>
        <location evidence="1">Mitochondrion</location>
    </subcellularLocation>
</comment>
<reference evidence="7 8" key="1">
    <citation type="journal article" date="2019" name="Sci. Rep.">
        <title>Comparative genomics of chytrid fungi reveal insights into the obligate biotrophic and pathogenic lifestyle of Synchytrium endobioticum.</title>
        <authorList>
            <person name="van de Vossenberg B.T.L.H."/>
            <person name="Warris S."/>
            <person name="Nguyen H.D.T."/>
            <person name="van Gent-Pelzer M.P.E."/>
            <person name="Joly D.L."/>
            <person name="van de Geest H.C."/>
            <person name="Bonants P.J.M."/>
            <person name="Smith D.S."/>
            <person name="Levesque C.A."/>
            <person name="van der Lee T.A.J."/>
        </authorList>
    </citation>
    <scope>NUCLEOTIDE SEQUENCE [LARGE SCALE GENOMIC DNA]</scope>
    <source>
        <strain evidence="7 8">CBS 675.73</strain>
    </source>
</reference>
<evidence type="ECO:0000256" key="3">
    <source>
        <dbReference type="ARBA" id="ARBA00022980"/>
    </source>
</evidence>
<gene>
    <name evidence="7" type="ORF">CcCBS67573_g03176</name>
</gene>
<organism evidence="7 8">
    <name type="scientific">Chytriomyces confervae</name>
    <dbReference type="NCBI Taxonomy" id="246404"/>
    <lineage>
        <taxon>Eukaryota</taxon>
        <taxon>Fungi</taxon>
        <taxon>Fungi incertae sedis</taxon>
        <taxon>Chytridiomycota</taxon>
        <taxon>Chytridiomycota incertae sedis</taxon>
        <taxon>Chytridiomycetes</taxon>
        <taxon>Chytridiales</taxon>
        <taxon>Chytriomycetaceae</taxon>
        <taxon>Chytriomyces</taxon>
    </lineage>
</organism>